<evidence type="ECO:0000313" key="2">
    <source>
        <dbReference type="EMBL" id="QDV25554.1"/>
    </source>
</evidence>
<dbReference type="Proteomes" id="UP000318017">
    <property type="component" value="Chromosome"/>
</dbReference>
<organism evidence="2 3">
    <name type="scientific">Aureliella helgolandensis</name>
    <dbReference type="NCBI Taxonomy" id="2527968"/>
    <lineage>
        <taxon>Bacteria</taxon>
        <taxon>Pseudomonadati</taxon>
        <taxon>Planctomycetota</taxon>
        <taxon>Planctomycetia</taxon>
        <taxon>Pirellulales</taxon>
        <taxon>Pirellulaceae</taxon>
        <taxon>Aureliella</taxon>
    </lineage>
</organism>
<reference evidence="2 3" key="1">
    <citation type="submission" date="2019-02" db="EMBL/GenBank/DDBJ databases">
        <title>Deep-cultivation of Planctomycetes and their phenomic and genomic characterization uncovers novel biology.</title>
        <authorList>
            <person name="Wiegand S."/>
            <person name="Jogler M."/>
            <person name="Boedeker C."/>
            <person name="Pinto D."/>
            <person name="Vollmers J."/>
            <person name="Rivas-Marin E."/>
            <person name="Kohn T."/>
            <person name="Peeters S.H."/>
            <person name="Heuer A."/>
            <person name="Rast P."/>
            <person name="Oberbeckmann S."/>
            <person name="Bunk B."/>
            <person name="Jeske O."/>
            <person name="Meyerdierks A."/>
            <person name="Storesund J.E."/>
            <person name="Kallscheuer N."/>
            <person name="Luecker S."/>
            <person name="Lage O.M."/>
            <person name="Pohl T."/>
            <person name="Merkel B.J."/>
            <person name="Hornburger P."/>
            <person name="Mueller R.-W."/>
            <person name="Bruemmer F."/>
            <person name="Labrenz M."/>
            <person name="Spormann A.M."/>
            <person name="Op den Camp H."/>
            <person name="Overmann J."/>
            <person name="Amann R."/>
            <person name="Jetten M.S.M."/>
            <person name="Mascher T."/>
            <person name="Medema M.H."/>
            <person name="Devos D.P."/>
            <person name="Kaster A.-K."/>
            <person name="Ovreas L."/>
            <person name="Rohde M."/>
            <person name="Galperin M.Y."/>
            <person name="Jogler C."/>
        </authorList>
    </citation>
    <scope>NUCLEOTIDE SEQUENCE [LARGE SCALE GENOMIC DNA]</scope>
    <source>
        <strain evidence="2 3">Q31a</strain>
    </source>
</reference>
<feature type="compositionally biased region" description="Polar residues" evidence="1">
    <location>
        <begin position="83"/>
        <end position="92"/>
    </location>
</feature>
<feature type="region of interest" description="Disordered" evidence="1">
    <location>
        <begin position="67"/>
        <end position="120"/>
    </location>
</feature>
<keyword evidence="3" id="KW-1185">Reference proteome</keyword>
<dbReference type="AlphaFoldDB" id="A0A518GAD9"/>
<dbReference type="EMBL" id="CP036298">
    <property type="protein sequence ID" value="QDV25554.1"/>
    <property type="molecule type" value="Genomic_DNA"/>
</dbReference>
<dbReference type="RefSeq" id="WP_145080774.1">
    <property type="nucleotide sequence ID" value="NZ_CP036298.1"/>
</dbReference>
<evidence type="ECO:0000313" key="3">
    <source>
        <dbReference type="Proteomes" id="UP000318017"/>
    </source>
</evidence>
<sequence>MQKIIYYAIGILLAGMAWLASPPLVQAQSPVPEVWRASATGCVCGRWTCPACQQRMLCPPQGSQLPYTPLRPQGPDEFGWGTPPSQDSNTLNSPYSVVPPPAGSGVSPGSPSVGGLDNQAAGSGLGGLDSIDTSNLFASNLAAGTAGGFGSSLRGATTPEMMGDFFGPGAMASIIAQTYAIDTDNVQPGGGGISILELDGDMPANDFFSTAPAIVHGDGSRTIDLDAPNDPNDVARPAGAGYTYQSGHATQQDSGSNWVGSYSYGKSILVPSGGYVLGRLKIAENFSPVPRDRVFFNYSLFNNVPLTTNGTSVNRFTPGFEKAFYDGLLSLEVRSPFGATLSSDILADGVTDTQHVEFGNMLFALKGLMMERKNWLLTSGLSVSVPTADDTRVLAGDGTELLRISNEAVHVMPFLGMLYTPSDKFFAQGLMQYDIDVNGNSVSVNNGTGLANIGSIHDMTFLYLDASLGYWLKNNPRDTTNIVTGIAPIMEFHLNRSLSNADTASDGITLVQNPVQEFDNLNILGGLILNIRNRSRLGFGYAVPLGNGSDRVFDSEARVTFNRYF</sequence>
<gene>
    <name evidence="2" type="ORF">Q31a_38800</name>
</gene>
<evidence type="ECO:0000256" key="1">
    <source>
        <dbReference type="SAM" id="MobiDB-lite"/>
    </source>
</evidence>
<accession>A0A518GAD9</accession>
<dbReference type="OrthoDB" id="225378at2"/>
<dbReference type="KEGG" id="ahel:Q31a_38800"/>
<protein>
    <submittedName>
        <fullName evidence="2">Uncharacterized protein</fullName>
    </submittedName>
</protein>
<feature type="compositionally biased region" description="Low complexity" evidence="1">
    <location>
        <begin position="103"/>
        <end position="115"/>
    </location>
</feature>
<proteinExistence type="predicted"/>
<name>A0A518GAD9_9BACT</name>